<dbReference type="HOGENOM" id="CLU_005260_7_0_1"/>
<dbReference type="STRING" id="931890.G8JUY1"/>
<evidence type="ECO:0000256" key="5">
    <source>
        <dbReference type="ARBA" id="ARBA00023242"/>
    </source>
</evidence>
<dbReference type="GO" id="GO:0036297">
    <property type="term" value="P:interstrand cross-link repair"/>
    <property type="evidence" value="ECO:0007669"/>
    <property type="project" value="EnsemblFungi"/>
</dbReference>
<organism evidence="7 8">
    <name type="scientific">Eremothecium cymbalariae (strain CBS 270.75 / DBVPG 7215 / KCTC 17166 / NRRL Y-17582)</name>
    <name type="common">Yeast</name>
    <dbReference type="NCBI Taxonomy" id="931890"/>
    <lineage>
        <taxon>Eukaryota</taxon>
        <taxon>Fungi</taxon>
        <taxon>Dikarya</taxon>
        <taxon>Ascomycota</taxon>
        <taxon>Saccharomycotina</taxon>
        <taxon>Saccharomycetes</taxon>
        <taxon>Saccharomycetales</taxon>
        <taxon>Saccharomycetaceae</taxon>
        <taxon>Eremothecium</taxon>
    </lineage>
</organism>
<dbReference type="RefSeq" id="XP_003647277.1">
    <property type="nucleotide sequence ID" value="XM_003647229.1"/>
</dbReference>
<comment type="similarity">
    <text evidence="2">Belongs to the DNA repair metallo-beta-lactamase (DRMBL) family.</text>
</comment>
<dbReference type="GO" id="GO:0006303">
    <property type="term" value="P:double-strand break repair via nonhomologous end joining"/>
    <property type="evidence" value="ECO:0007669"/>
    <property type="project" value="TreeGrafter"/>
</dbReference>
<dbReference type="PANTHER" id="PTHR23240">
    <property type="entry name" value="DNA CROSS-LINK REPAIR PROTEIN PSO2/SNM1-RELATED"/>
    <property type="match status" value="1"/>
</dbReference>
<dbReference type="Pfam" id="PF07522">
    <property type="entry name" value="DRMBL"/>
    <property type="match status" value="1"/>
</dbReference>
<dbReference type="Gene3D" id="3.60.15.10">
    <property type="entry name" value="Ribonuclease Z/Hydroxyacylglutathione hydrolase-like"/>
    <property type="match status" value="1"/>
</dbReference>
<dbReference type="GO" id="GO:0035312">
    <property type="term" value="F:5'-3' DNA exonuclease activity"/>
    <property type="evidence" value="ECO:0007669"/>
    <property type="project" value="TreeGrafter"/>
</dbReference>
<dbReference type="OrthoDB" id="262529at2759"/>
<dbReference type="Gene3D" id="3.40.50.12650">
    <property type="match status" value="1"/>
</dbReference>
<name>G8JUY1_ERECY</name>
<dbReference type="PANTHER" id="PTHR23240:SF6">
    <property type="entry name" value="DNA CROSS-LINK REPAIR 1A PROTEIN"/>
    <property type="match status" value="1"/>
</dbReference>
<accession>G8JUY1</accession>
<dbReference type="GO" id="GO:0005634">
    <property type="term" value="C:nucleus"/>
    <property type="evidence" value="ECO:0007669"/>
    <property type="project" value="UniProtKB-SubCell"/>
</dbReference>
<evidence type="ECO:0000256" key="2">
    <source>
        <dbReference type="ARBA" id="ARBA00010304"/>
    </source>
</evidence>
<dbReference type="InterPro" id="IPR011084">
    <property type="entry name" value="DRMBL"/>
</dbReference>
<comment type="subcellular location">
    <subcellularLocation>
        <location evidence="1">Nucleus</location>
    </subcellularLocation>
</comment>
<dbReference type="InterPro" id="IPR036866">
    <property type="entry name" value="RibonucZ/Hydroxyglut_hydro"/>
</dbReference>
<evidence type="ECO:0000256" key="4">
    <source>
        <dbReference type="ARBA" id="ARBA00023204"/>
    </source>
</evidence>
<sequence>MRKSIVEVNRKDVRYKKERKPLGLRQSKLFEFDIPRTSNPLDRSSRSCTVLGGAPGAVLQGSKEPEVITVLEDDVEYVSSDDCEGNLGASQRKTLFVQSSEDMEEDVAETGDICEILDDPEPYEVNSEVICPLCLTDLSFLYLHEREAHCDQCLLARSSVRRKRSIPLPDVKKLKFSEVTIVVDGFNFMDNSEVKYYFLSHFHADHYQGLCQSWKQGRLFCSQITANLVISKFKIDVDQITILKLNEPLYITPRLRCFPLDANHCPGALILLFEELDFNGSVLHSVLHTGDFRATNGMIRSLDQLTCGRELDSVYLDTTYLNPNYHFPLQRSVLKLTASFAAQISQTGIRTYFGDTQKSILTFMKSTRDKIISQKRFRYIYLIATYSIGKEKLAISIAEELQTKIYIPLNSPKHDLIKQYMDWIPSNIITHNIQESCVHLVSFDVLSSKESIDKYLLTVPPIYEDIVGFNPTGWSYDNGRKYMSSEATIKRFQSAESRYKYVIDLIRDCSVDELKIETFRSQYKPHKKYQVFKVPYSEHSSFKDLCVFLTKVPVSRVYSTVNLHDSEMHSMWFDTWRRIRNEMLH</sequence>
<dbReference type="FunCoup" id="G8JUY1">
    <property type="interactions" value="214"/>
</dbReference>
<evidence type="ECO:0000259" key="6">
    <source>
        <dbReference type="Pfam" id="PF07522"/>
    </source>
</evidence>
<evidence type="ECO:0000256" key="3">
    <source>
        <dbReference type="ARBA" id="ARBA00022763"/>
    </source>
</evidence>
<reference evidence="8" key="1">
    <citation type="journal article" date="2012" name="G3 (Bethesda)">
        <title>Pichia sorbitophila, an interspecies yeast hybrid reveals early steps of genome resolution following polyploidization.</title>
        <authorList>
            <person name="Leh Louis V."/>
            <person name="Despons L."/>
            <person name="Friedrich A."/>
            <person name="Martin T."/>
            <person name="Durrens P."/>
            <person name="Casaregola S."/>
            <person name="Neuveglise C."/>
            <person name="Fairhead C."/>
            <person name="Marck C."/>
            <person name="Cruz J.A."/>
            <person name="Straub M.L."/>
            <person name="Kugler V."/>
            <person name="Sacerdot C."/>
            <person name="Uzunov Z."/>
            <person name="Thierry A."/>
            <person name="Weiss S."/>
            <person name="Bleykasten C."/>
            <person name="De Montigny J."/>
            <person name="Jacques N."/>
            <person name="Jung P."/>
            <person name="Lemaire M."/>
            <person name="Mallet S."/>
            <person name="Morel G."/>
            <person name="Richard G.F."/>
            <person name="Sarkar A."/>
            <person name="Savel G."/>
            <person name="Schacherer J."/>
            <person name="Seret M.L."/>
            <person name="Talla E."/>
            <person name="Samson G."/>
            <person name="Jubin C."/>
            <person name="Poulain J."/>
            <person name="Vacherie B."/>
            <person name="Barbe V."/>
            <person name="Pelletier E."/>
            <person name="Sherman D.J."/>
            <person name="Westhof E."/>
            <person name="Weissenbach J."/>
            <person name="Baret P.V."/>
            <person name="Wincker P."/>
            <person name="Gaillardin C."/>
            <person name="Dujon B."/>
            <person name="Souciet J.L."/>
        </authorList>
    </citation>
    <scope>NUCLEOTIDE SEQUENCE [LARGE SCALE GENOMIC DNA]</scope>
    <source>
        <strain evidence="8">CBS 270.75 / DBVPG 7215 / KCTC 17166 / NRRL Y-17582</strain>
    </source>
</reference>
<evidence type="ECO:0000256" key="1">
    <source>
        <dbReference type="ARBA" id="ARBA00004123"/>
    </source>
</evidence>
<keyword evidence="3" id="KW-0227">DNA damage</keyword>
<dbReference type="Proteomes" id="UP000006790">
    <property type="component" value="Chromosome 6"/>
</dbReference>
<dbReference type="AlphaFoldDB" id="G8JUY1"/>
<keyword evidence="5" id="KW-0539">Nucleus</keyword>
<evidence type="ECO:0000313" key="7">
    <source>
        <dbReference type="EMBL" id="AET40460.1"/>
    </source>
</evidence>
<protein>
    <recommendedName>
        <fullName evidence="6">DNA repair metallo-beta-lactamase domain-containing protein</fullName>
    </recommendedName>
</protein>
<dbReference type="GeneID" id="11468813"/>
<dbReference type="GO" id="GO:0003684">
    <property type="term" value="F:damaged DNA binding"/>
    <property type="evidence" value="ECO:0007669"/>
    <property type="project" value="EnsemblFungi"/>
</dbReference>
<feature type="domain" description="DNA repair metallo-beta-lactamase" evidence="6">
    <location>
        <begin position="426"/>
        <end position="563"/>
    </location>
</feature>
<dbReference type="KEGG" id="erc:Ecym_6059"/>
<keyword evidence="4" id="KW-0234">DNA repair</keyword>
<dbReference type="CDD" id="cd16273">
    <property type="entry name" value="SNM1A-1C-like_MBL-fold"/>
    <property type="match status" value="1"/>
</dbReference>
<dbReference type="SUPFAM" id="SSF56281">
    <property type="entry name" value="Metallo-hydrolase/oxidoreductase"/>
    <property type="match status" value="1"/>
</dbReference>
<dbReference type="eggNOG" id="KOG1361">
    <property type="taxonomic scope" value="Eukaryota"/>
</dbReference>
<proteinExistence type="inferred from homology"/>
<gene>
    <name evidence="7" type="ordered locus">Ecym_6059</name>
</gene>
<keyword evidence="8" id="KW-1185">Reference proteome</keyword>
<dbReference type="EMBL" id="CP002502">
    <property type="protein sequence ID" value="AET40460.1"/>
    <property type="molecule type" value="Genomic_DNA"/>
</dbReference>
<dbReference type="GO" id="GO:0005759">
    <property type="term" value="C:mitochondrial matrix"/>
    <property type="evidence" value="ECO:0007669"/>
    <property type="project" value="EnsemblFungi"/>
</dbReference>
<evidence type="ECO:0000313" key="8">
    <source>
        <dbReference type="Proteomes" id="UP000006790"/>
    </source>
</evidence>
<dbReference type="InParanoid" id="G8JUY1"/>
<dbReference type="OMA" id="PITANHC"/>